<dbReference type="SUPFAM" id="SSF53474">
    <property type="entry name" value="alpha/beta-Hydrolases"/>
    <property type="match status" value="1"/>
</dbReference>
<accession>A0ABC8RNM4</accession>
<dbReference type="InterPro" id="IPR029058">
    <property type="entry name" value="AB_hydrolase_fold"/>
</dbReference>
<name>A0ABC8RNM4_9AQUA</name>
<dbReference type="PANTHER" id="PTHR31479:SF4">
    <property type="entry name" value="FUNGAL LIPASE-LIKE DOMAIN-CONTAINING PROTEIN"/>
    <property type="match status" value="1"/>
</dbReference>
<protein>
    <submittedName>
        <fullName evidence="1">Uncharacterized protein</fullName>
    </submittedName>
</protein>
<reference evidence="1 2" key="1">
    <citation type="submission" date="2024-02" db="EMBL/GenBank/DDBJ databases">
        <authorList>
            <person name="Vignale AGUSTIN F."/>
            <person name="Sosa J E."/>
            <person name="Modenutti C."/>
        </authorList>
    </citation>
    <scope>NUCLEOTIDE SEQUENCE [LARGE SCALE GENOMIC DNA]</scope>
</reference>
<evidence type="ECO:0000313" key="2">
    <source>
        <dbReference type="Proteomes" id="UP001642360"/>
    </source>
</evidence>
<evidence type="ECO:0000313" key="1">
    <source>
        <dbReference type="EMBL" id="CAK9146564.1"/>
    </source>
</evidence>
<keyword evidence="2" id="KW-1185">Reference proteome</keyword>
<proteinExistence type="predicted"/>
<organism evidence="1 2">
    <name type="scientific">Ilex paraguariensis</name>
    <name type="common">yerba mate</name>
    <dbReference type="NCBI Taxonomy" id="185542"/>
    <lineage>
        <taxon>Eukaryota</taxon>
        <taxon>Viridiplantae</taxon>
        <taxon>Streptophyta</taxon>
        <taxon>Embryophyta</taxon>
        <taxon>Tracheophyta</taxon>
        <taxon>Spermatophyta</taxon>
        <taxon>Magnoliopsida</taxon>
        <taxon>eudicotyledons</taxon>
        <taxon>Gunneridae</taxon>
        <taxon>Pentapetalae</taxon>
        <taxon>asterids</taxon>
        <taxon>campanulids</taxon>
        <taxon>Aquifoliales</taxon>
        <taxon>Aquifoliaceae</taxon>
        <taxon>Ilex</taxon>
    </lineage>
</organism>
<dbReference type="Proteomes" id="UP001642360">
    <property type="component" value="Unassembled WGS sequence"/>
</dbReference>
<dbReference type="AlphaFoldDB" id="A0ABC8RNM4"/>
<comment type="caution">
    <text evidence="1">The sequence shown here is derived from an EMBL/GenBank/DDBJ whole genome shotgun (WGS) entry which is preliminary data.</text>
</comment>
<dbReference type="EMBL" id="CAUOFW020001591">
    <property type="protein sequence ID" value="CAK9146564.1"/>
    <property type="molecule type" value="Genomic_DNA"/>
</dbReference>
<sequence>MASEGEIFYFSGPLHLTLIDWKNTHHRRSIAASLVNGVYILEMDRQHKRQRPQALAPPWWDFFHFRLIRLLVDDDDHSIFGAIYEFKFPACHLNYSPHNPPRYVIAFRGTIIEPDTTLQDLKLNLQVIVNTLQHSRRSKVAVQAVQHMVASAGAANIWLAGHSQGSVIALLAGRNMTKLGFRLETYLFNPPFFSAPIEHFKNEKLKHGVRFTTSIITAGLAVAVKGRHKKPNQTDPFSVLSGWVPYLYVNPSDPICSEYIGYFEHRDKMMENGGTGGRIERLAMQNSLGSLLLSGAFGKDSEPVHLLPTAYLTTNLSPTNNWKEAHEIRQWWRPDLYSQSKLHQCR</sequence>
<dbReference type="Gene3D" id="3.40.50.1820">
    <property type="entry name" value="alpha/beta hydrolase"/>
    <property type="match status" value="1"/>
</dbReference>
<dbReference type="PANTHER" id="PTHR31479">
    <property type="entry name" value="ALPHA/BETA-HYDROLASES SUPERFAMILY PROTEIN"/>
    <property type="match status" value="1"/>
</dbReference>
<gene>
    <name evidence="1" type="ORF">ILEXP_LOCUS14418</name>
</gene>